<evidence type="ECO:0000256" key="1">
    <source>
        <dbReference type="SAM" id="MobiDB-lite"/>
    </source>
</evidence>
<comment type="caution">
    <text evidence="3">The sequence shown here is derived from an EMBL/GenBank/DDBJ whole genome shotgun (WGS) entry which is preliminary data.</text>
</comment>
<feature type="compositionally biased region" description="Low complexity" evidence="1">
    <location>
        <begin position="81"/>
        <end position="133"/>
    </location>
</feature>
<sequence>MGQSWWWVVLAVVIIALLVAVALQRSRNRRGDATAAANIEIAAAAAGGTAGAVGAAAVAAVRAERDVTEPVDESAPGEPQAAASADTAHAGAADVHAAEPGAAEPGAAEPGAAEPGAAEPGAAEPDAAAADAGTGSSAPVDAVDQESEEGSGERAEPSIPAPRDAGSVDRKPPEPAGSALAALDTALVGPASPVAEAAAAVSAATAQPGPYPGSLLPAEGGTSPSPVHVVKANEGSRRYHTPDSPYYLRTRGDAWFRTAEEARAAGFTAWNDRG</sequence>
<evidence type="ECO:0000256" key="2">
    <source>
        <dbReference type="SAM" id="Phobius"/>
    </source>
</evidence>
<evidence type="ECO:0000313" key="4">
    <source>
        <dbReference type="Proteomes" id="UP000319818"/>
    </source>
</evidence>
<reference evidence="3 4" key="1">
    <citation type="submission" date="2019-06" db="EMBL/GenBank/DDBJ databases">
        <title>Sequencing the genomes of 1000 actinobacteria strains.</title>
        <authorList>
            <person name="Klenk H.-P."/>
        </authorList>
    </citation>
    <scope>NUCLEOTIDE SEQUENCE [LARGE SCALE GENOMIC DNA]</scope>
    <source>
        <strain evidence="3 4">DSM 45511</strain>
    </source>
</reference>
<proteinExistence type="predicted"/>
<name>A0A543FNT1_9PSEU</name>
<dbReference type="AlphaFoldDB" id="A0A543FNT1"/>
<keyword evidence="2" id="KW-0472">Membrane</keyword>
<organism evidence="3 4">
    <name type="scientific">Pseudonocardia cypriaca</name>
    <dbReference type="NCBI Taxonomy" id="882449"/>
    <lineage>
        <taxon>Bacteria</taxon>
        <taxon>Bacillati</taxon>
        <taxon>Actinomycetota</taxon>
        <taxon>Actinomycetes</taxon>
        <taxon>Pseudonocardiales</taxon>
        <taxon>Pseudonocardiaceae</taxon>
        <taxon>Pseudonocardia</taxon>
    </lineage>
</organism>
<feature type="transmembrane region" description="Helical" evidence="2">
    <location>
        <begin position="6"/>
        <end position="23"/>
    </location>
</feature>
<dbReference type="Proteomes" id="UP000319818">
    <property type="component" value="Unassembled WGS sequence"/>
</dbReference>
<feature type="region of interest" description="Disordered" evidence="1">
    <location>
        <begin position="67"/>
        <end position="179"/>
    </location>
</feature>
<gene>
    <name evidence="3" type="ORF">FB388_6796</name>
</gene>
<feature type="region of interest" description="Disordered" evidence="1">
    <location>
        <begin position="202"/>
        <end position="225"/>
    </location>
</feature>
<keyword evidence="2" id="KW-1133">Transmembrane helix</keyword>
<dbReference type="EMBL" id="VFPH01000003">
    <property type="protein sequence ID" value="TQM35364.1"/>
    <property type="molecule type" value="Genomic_DNA"/>
</dbReference>
<accession>A0A543FNT1</accession>
<protein>
    <submittedName>
        <fullName evidence="3">Uncharacterized protein</fullName>
    </submittedName>
</protein>
<keyword evidence="2" id="KW-0812">Transmembrane</keyword>
<evidence type="ECO:0000313" key="3">
    <source>
        <dbReference type="EMBL" id="TQM35364.1"/>
    </source>
</evidence>
<keyword evidence="4" id="KW-1185">Reference proteome</keyword>